<evidence type="ECO:0000313" key="8">
    <source>
        <dbReference type="Proteomes" id="UP000183155"/>
    </source>
</evidence>
<dbReference type="PANTHER" id="PTHR33420:SF14">
    <property type="entry name" value="TYPE 1 FIMBRIN D-MANNOSE SPECIFIC ADHESIN"/>
    <property type="match status" value="1"/>
</dbReference>
<dbReference type="SUPFAM" id="SSF49401">
    <property type="entry name" value="Bacterial adhesins"/>
    <property type="match status" value="1"/>
</dbReference>
<evidence type="ECO:0000256" key="2">
    <source>
        <dbReference type="ARBA" id="ARBA00006671"/>
    </source>
</evidence>
<dbReference type="RefSeq" id="WP_053070925.1">
    <property type="nucleotide sequence ID" value="NZ_FNRS01000001.1"/>
</dbReference>
<dbReference type="EMBL" id="FNRS01000001">
    <property type="protein sequence ID" value="SEC52446.1"/>
    <property type="molecule type" value="Genomic_DNA"/>
</dbReference>
<dbReference type="InterPro" id="IPR008966">
    <property type="entry name" value="Adhesion_dom_sf"/>
</dbReference>
<evidence type="ECO:0000256" key="1">
    <source>
        <dbReference type="ARBA" id="ARBA00004561"/>
    </source>
</evidence>
<evidence type="ECO:0000313" key="7">
    <source>
        <dbReference type="EMBL" id="SEC52446.1"/>
    </source>
</evidence>
<dbReference type="Pfam" id="PF22003">
    <property type="entry name" value="MrkDrd"/>
    <property type="match status" value="1"/>
</dbReference>
<feature type="chain" id="PRO_5047356414" evidence="4">
    <location>
        <begin position="27"/>
        <end position="360"/>
    </location>
</feature>
<evidence type="ECO:0000256" key="3">
    <source>
        <dbReference type="ARBA" id="ARBA00023263"/>
    </source>
</evidence>
<evidence type="ECO:0000259" key="6">
    <source>
        <dbReference type="Pfam" id="PF22003"/>
    </source>
</evidence>
<comment type="caution">
    <text evidence="7">The sequence shown here is derived from an EMBL/GenBank/DDBJ whole genome shotgun (WGS) entry which is preliminary data.</text>
</comment>
<comment type="subcellular location">
    <subcellularLocation>
        <location evidence="1">Fimbrium</location>
    </subcellularLocation>
</comment>
<feature type="signal peptide" evidence="4">
    <location>
        <begin position="1"/>
        <end position="26"/>
    </location>
</feature>
<dbReference type="InterPro" id="IPR036937">
    <property type="entry name" value="Adhesion_dom_fimbrial_sf"/>
</dbReference>
<evidence type="ECO:0000259" key="5">
    <source>
        <dbReference type="Pfam" id="PF00419"/>
    </source>
</evidence>
<keyword evidence="4" id="KW-0732">Signal</keyword>
<sequence length="360" mass="38093">MTSLLRRGLSLLGILLGWQLALPAVANTCSWDNTPPGPMDFQADVGNVYVPRDAAIGSIFGPKERLLFTNSQNSAEIRCSTDGSVVLEFNARATSPMVSGINACTDPTKIFQTNIDGVGVCITLEFPFNGTGSTTFYPVNGVPTVPFDAVTIRRMISPFLLWRLRNKVTLVKTGPIAPGAHTLNRQLFDGFFTGLGLGLRYGLHGTIIQSQCAVGANPVSVDPVPLGDWNTSDFTHPGFTTAPTRFSITLSSCEADPTDTDQATAYIRLDGANGSQPVGDGSDGVFSLSNGSAAAGMGIQILHEDGVTPVPLGADVSFGTIENNKDKTLGFTARFYQTAERSEINGGNAEGALAFTLTYQ</sequence>
<evidence type="ECO:0000256" key="4">
    <source>
        <dbReference type="SAM" id="SignalP"/>
    </source>
</evidence>
<dbReference type="InterPro" id="IPR054160">
    <property type="entry name" value="MrkD_recept-bd"/>
</dbReference>
<dbReference type="PANTHER" id="PTHR33420">
    <property type="entry name" value="FIMBRIAL SUBUNIT ELFA-RELATED"/>
    <property type="match status" value="1"/>
</dbReference>
<comment type="similarity">
    <text evidence="2">Belongs to the fimbrial protein family.</text>
</comment>
<accession>A0A1H4T7N1</accession>
<name>A0A1H4T7N1_PSETA</name>
<keyword evidence="3" id="KW-0281">Fimbrium</keyword>
<dbReference type="InterPro" id="IPR050263">
    <property type="entry name" value="Bact_Fimbrial_Adh_Pro"/>
</dbReference>
<proteinExistence type="inferred from homology"/>
<dbReference type="Gene3D" id="2.60.40.3310">
    <property type="match status" value="1"/>
</dbReference>
<dbReference type="Gene3D" id="2.60.40.1090">
    <property type="entry name" value="Fimbrial-type adhesion domain"/>
    <property type="match status" value="1"/>
</dbReference>
<gene>
    <name evidence="7" type="ORF">SAMN04490203_2578</name>
</gene>
<feature type="domain" description="Fimbrial-type adhesion" evidence="5">
    <location>
        <begin position="204"/>
        <end position="360"/>
    </location>
</feature>
<dbReference type="InterPro" id="IPR000259">
    <property type="entry name" value="Adhesion_dom_fimbrial"/>
</dbReference>
<dbReference type="Pfam" id="PF00419">
    <property type="entry name" value="Fimbrial"/>
    <property type="match status" value="1"/>
</dbReference>
<reference evidence="7 8" key="1">
    <citation type="submission" date="2016-10" db="EMBL/GenBank/DDBJ databases">
        <authorList>
            <person name="Varghese N."/>
            <person name="Submissions S."/>
        </authorList>
    </citation>
    <scope>NUCLEOTIDE SEQUENCE [LARGE SCALE GENOMIC DNA]</scope>
    <source>
        <strain evidence="7 8">BS3652</strain>
    </source>
</reference>
<protein>
    <submittedName>
        <fullName evidence="7">Pilin (Type 1 fimbria component protein)</fullName>
    </submittedName>
</protein>
<keyword evidence="8" id="KW-1185">Reference proteome</keyword>
<dbReference type="Proteomes" id="UP000183155">
    <property type="component" value="Unassembled WGS sequence"/>
</dbReference>
<organism evidence="7 8">
    <name type="scientific">Pseudomonas taetrolens</name>
    <dbReference type="NCBI Taxonomy" id="47884"/>
    <lineage>
        <taxon>Bacteria</taxon>
        <taxon>Pseudomonadati</taxon>
        <taxon>Pseudomonadota</taxon>
        <taxon>Gammaproteobacteria</taxon>
        <taxon>Pseudomonadales</taxon>
        <taxon>Pseudomonadaceae</taxon>
        <taxon>Pseudomonas</taxon>
    </lineage>
</organism>
<feature type="domain" description="MrkD-like receptor binding" evidence="6">
    <location>
        <begin position="44"/>
        <end position="139"/>
    </location>
</feature>